<name>A0A7W9PJ47_9NOCA</name>
<dbReference type="Pfam" id="PF05368">
    <property type="entry name" value="NmrA"/>
    <property type="match status" value="1"/>
</dbReference>
<dbReference type="Gene3D" id="3.40.50.720">
    <property type="entry name" value="NAD(P)-binding Rossmann-like Domain"/>
    <property type="match status" value="1"/>
</dbReference>
<protein>
    <submittedName>
        <fullName evidence="2">Uncharacterized protein YbjT (DUF2867 family)</fullName>
    </submittedName>
</protein>
<dbReference type="AlphaFoldDB" id="A0A7W9PJ47"/>
<dbReference type="CDD" id="cd05269">
    <property type="entry name" value="TMR_SDR_a"/>
    <property type="match status" value="1"/>
</dbReference>
<gene>
    <name evidence="2" type="ORF">BJY24_005575</name>
</gene>
<proteinExistence type="predicted"/>
<dbReference type="Gene3D" id="3.90.25.10">
    <property type="entry name" value="UDP-galactose 4-epimerase, domain 1"/>
    <property type="match status" value="1"/>
</dbReference>
<dbReference type="InterPro" id="IPR051604">
    <property type="entry name" value="Ergot_Alk_Oxidoreductase"/>
</dbReference>
<reference evidence="2 3" key="1">
    <citation type="submission" date="2020-08" db="EMBL/GenBank/DDBJ databases">
        <title>Sequencing the genomes of 1000 actinobacteria strains.</title>
        <authorList>
            <person name="Klenk H.-P."/>
        </authorList>
    </citation>
    <scope>NUCLEOTIDE SEQUENCE [LARGE SCALE GENOMIC DNA]</scope>
    <source>
        <strain evidence="2 3">DSM 43582</strain>
    </source>
</reference>
<feature type="domain" description="NmrA-like" evidence="1">
    <location>
        <begin position="2"/>
        <end position="250"/>
    </location>
</feature>
<evidence type="ECO:0000313" key="2">
    <source>
        <dbReference type="EMBL" id="MBB5916663.1"/>
    </source>
</evidence>
<sequence length="294" mass="32285">MILITGATGNNGMAVVHQFARHGVPVRALVRDKARAGALLELSGVEVAEGDLLRPQTVGPALEGIDRALMISTADSTLVEAQCTFIDAAVAAGVKHIVKFSGFESGKGFDQGKFRYTRNHQQIERYLEASGVAWTHLRPGQFMQVYLREARSIVDRGILALPAGDIRLAPVDIEDIAAVTFHILTTEGHEGSVFHMTGPEALTMSEVAALISDTIGKPVEYVAITPEERREHMITAGIPTDFVEATYQQARERLNCPEPEVQLDSHRRFGIRPTTFAEFLGRHRHVFDEPAIRP</sequence>
<dbReference type="PANTHER" id="PTHR43162:SF1">
    <property type="entry name" value="PRESTALK A DIFFERENTIATION PROTEIN A"/>
    <property type="match status" value="1"/>
</dbReference>
<evidence type="ECO:0000313" key="3">
    <source>
        <dbReference type="Proteomes" id="UP000540412"/>
    </source>
</evidence>
<organism evidence="2 3">
    <name type="scientific">Nocardia transvalensis</name>
    <dbReference type="NCBI Taxonomy" id="37333"/>
    <lineage>
        <taxon>Bacteria</taxon>
        <taxon>Bacillati</taxon>
        <taxon>Actinomycetota</taxon>
        <taxon>Actinomycetes</taxon>
        <taxon>Mycobacteriales</taxon>
        <taxon>Nocardiaceae</taxon>
        <taxon>Nocardia</taxon>
    </lineage>
</organism>
<comment type="caution">
    <text evidence="2">The sequence shown here is derived from an EMBL/GenBank/DDBJ whole genome shotgun (WGS) entry which is preliminary data.</text>
</comment>
<dbReference type="Proteomes" id="UP000540412">
    <property type="component" value="Unassembled WGS sequence"/>
</dbReference>
<evidence type="ECO:0000259" key="1">
    <source>
        <dbReference type="Pfam" id="PF05368"/>
    </source>
</evidence>
<dbReference type="RefSeq" id="WP_040754179.1">
    <property type="nucleotide sequence ID" value="NZ_JACHIT010000002.1"/>
</dbReference>
<accession>A0A7W9PJ47</accession>
<dbReference type="InterPro" id="IPR036291">
    <property type="entry name" value="NAD(P)-bd_dom_sf"/>
</dbReference>
<keyword evidence="3" id="KW-1185">Reference proteome</keyword>
<dbReference type="PANTHER" id="PTHR43162">
    <property type="match status" value="1"/>
</dbReference>
<dbReference type="InterPro" id="IPR008030">
    <property type="entry name" value="NmrA-like"/>
</dbReference>
<dbReference type="EMBL" id="JACHIT010000002">
    <property type="protein sequence ID" value="MBB5916663.1"/>
    <property type="molecule type" value="Genomic_DNA"/>
</dbReference>
<dbReference type="SUPFAM" id="SSF51735">
    <property type="entry name" value="NAD(P)-binding Rossmann-fold domains"/>
    <property type="match status" value="1"/>
</dbReference>